<name>A0A250DIQ9_9BURK</name>
<dbReference type="InterPro" id="IPR007138">
    <property type="entry name" value="ABM_dom"/>
</dbReference>
<dbReference type="InterPro" id="IPR050744">
    <property type="entry name" value="AI-2_Isomerase_LsrG"/>
</dbReference>
<dbReference type="PROSITE" id="PS51725">
    <property type="entry name" value="ABM"/>
    <property type="match status" value="1"/>
</dbReference>
<dbReference type="GO" id="GO:0004497">
    <property type="term" value="F:monooxygenase activity"/>
    <property type="evidence" value="ECO:0007669"/>
    <property type="project" value="UniProtKB-KW"/>
</dbReference>
<dbReference type="Proteomes" id="UP000217154">
    <property type="component" value="Chromosome"/>
</dbReference>
<feature type="domain" description="ABM" evidence="1">
    <location>
        <begin position="6"/>
        <end position="94"/>
    </location>
</feature>
<proteinExistence type="predicted"/>
<dbReference type="PANTHER" id="PTHR33336">
    <property type="entry name" value="QUINOL MONOOXYGENASE YGIN-RELATED"/>
    <property type="match status" value="1"/>
</dbReference>
<dbReference type="RefSeq" id="WP_095744600.1">
    <property type="nucleotide sequence ID" value="NZ_CP023284.1"/>
</dbReference>
<gene>
    <name evidence="2" type="ORF">CKY39_11940</name>
</gene>
<dbReference type="SUPFAM" id="SSF54909">
    <property type="entry name" value="Dimeric alpha+beta barrel"/>
    <property type="match status" value="1"/>
</dbReference>
<evidence type="ECO:0000259" key="1">
    <source>
        <dbReference type="PROSITE" id="PS51725"/>
    </source>
</evidence>
<keyword evidence="2" id="KW-0560">Oxidoreductase</keyword>
<organism evidence="2 3">
    <name type="scientific">Variovorax boronicumulans</name>
    <dbReference type="NCBI Taxonomy" id="436515"/>
    <lineage>
        <taxon>Bacteria</taxon>
        <taxon>Pseudomonadati</taxon>
        <taxon>Pseudomonadota</taxon>
        <taxon>Betaproteobacteria</taxon>
        <taxon>Burkholderiales</taxon>
        <taxon>Comamonadaceae</taxon>
        <taxon>Variovorax</taxon>
    </lineage>
</organism>
<dbReference type="EMBL" id="CP023284">
    <property type="protein sequence ID" value="ATA53849.1"/>
    <property type="molecule type" value="Genomic_DNA"/>
</dbReference>
<dbReference type="PANTHER" id="PTHR33336:SF3">
    <property type="entry name" value="ABM DOMAIN-CONTAINING PROTEIN"/>
    <property type="match status" value="1"/>
</dbReference>
<reference evidence="2 3" key="1">
    <citation type="submission" date="2017-09" db="EMBL/GenBank/DDBJ databases">
        <title>The diverse metabolic capabilities of V. boronicumulans make it an excellent choice for continued studies on novel biodegradation.</title>
        <authorList>
            <person name="Sun S."/>
        </authorList>
    </citation>
    <scope>NUCLEOTIDE SEQUENCE [LARGE SCALE GENOMIC DNA]</scope>
    <source>
        <strain evidence="2 3">J1</strain>
    </source>
</reference>
<evidence type="ECO:0000313" key="3">
    <source>
        <dbReference type="Proteomes" id="UP000217154"/>
    </source>
</evidence>
<keyword evidence="2" id="KW-0503">Monooxygenase</keyword>
<dbReference type="Pfam" id="PF03992">
    <property type="entry name" value="ABM"/>
    <property type="match status" value="1"/>
</dbReference>
<dbReference type="KEGG" id="vbo:CKY39_11940"/>
<dbReference type="InterPro" id="IPR011008">
    <property type="entry name" value="Dimeric_a/b-barrel"/>
</dbReference>
<dbReference type="Gene3D" id="3.30.70.100">
    <property type="match status" value="1"/>
</dbReference>
<protein>
    <submittedName>
        <fullName evidence="2">Antibiotic biosynthesis monooxygenase</fullName>
    </submittedName>
</protein>
<sequence>MSTTPLVSIAVLKAKTGQREALRDALSALVAPTRQEPGCLDYTLFELRDEPGSFYMRESFQDQAALDAHFATPYFQAFEKRFDELLDAPIRLVFLEKVA</sequence>
<accession>A0A250DIQ9</accession>
<evidence type="ECO:0000313" key="2">
    <source>
        <dbReference type="EMBL" id="ATA53849.1"/>
    </source>
</evidence>
<dbReference type="AlphaFoldDB" id="A0A250DIQ9"/>